<dbReference type="PANTHER" id="PTHR27008:SF497">
    <property type="entry name" value="OS11G0695000 PROTEIN"/>
    <property type="match status" value="1"/>
</dbReference>
<evidence type="ECO:0000256" key="9">
    <source>
        <dbReference type="SAM" id="Phobius"/>
    </source>
</evidence>
<dbReference type="Gene3D" id="3.80.10.10">
    <property type="entry name" value="Ribonuclease Inhibitor"/>
    <property type="match status" value="1"/>
</dbReference>
<dbReference type="OMA" id="TIINWRI"/>
<feature type="transmembrane region" description="Helical" evidence="9">
    <location>
        <begin position="191"/>
        <end position="210"/>
    </location>
</feature>
<keyword evidence="10" id="KW-0723">Serine/threonine-protein kinase</keyword>
<evidence type="ECO:0000256" key="7">
    <source>
        <dbReference type="ARBA" id="ARBA00023136"/>
    </source>
</evidence>
<evidence type="ECO:0000256" key="6">
    <source>
        <dbReference type="ARBA" id="ARBA00022989"/>
    </source>
</evidence>
<keyword evidence="8" id="KW-0325">Glycoprotein</keyword>
<dbReference type="SUPFAM" id="SSF52058">
    <property type="entry name" value="L domain-like"/>
    <property type="match status" value="1"/>
</dbReference>
<keyword evidence="5" id="KW-0677">Repeat</keyword>
<comment type="subcellular location">
    <subcellularLocation>
        <location evidence="1">Membrane</location>
        <topology evidence="1">Single-pass membrane protein</topology>
    </subcellularLocation>
</comment>
<organism evidence="10 11">
    <name type="scientific">Rosa chinensis</name>
    <name type="common">China rose</name>
    <dbReference type="NCBI Taxonomy" id="74649"/>
    <lineage>
        <taxon>Eukaryota</taxon>
        <taxon>Viridiplantae</taxon>
        <taxon>Streptophyta</taxon>
        <taxon>Embryophyta</taxon>
        <taxon>Tracheophyta</taxon>
        <taxon>Spermatophyta</taxon>
        <taxon>Magnoliopsida</taxon>
        <taxon>eudicotyledons</taxon>
        <taxon>Gunneridae</taxon>
        <taxon>Pentapetalae</taxon>
        <taxon>rosids</taxon>
        <taxon>fabids</taxon>
        <taxon>Rosales</taxon>
        <taxon>Rosaceae</taxon>
        <taxon>Rosoideae</taxon>
        <taxon>Rosoideae incertae sedis</taxon>
        <taxon>Rosa</taxon>
    </lineage>
</organism>
<dbReference type="GO" id="GO:0016020">
    <property type="term" value="C:membrane"/>
    <property type="evidence" value="ECO:0007669"/>
    <property type="project" value="UniProtKB-SubCell"/>
</dbReference>
<dbReference type="PRINTS" id="PR00019">
    <property type="entry name" value="LEURICHRPT"/>
</dbReference>
<proteinExistence type="inferred from homology"/>
<dbReference type="EC" id="2.7.11.1" evidence="10"/>
<dbReference type="InterPro" id="IPR011009">
    <property type="entry name" value="Kinase-like_dom_sf"/>
</dbReference>
<keyword evidence="4 9" id="KW-0812">Transmembrane</keyword>
<keyword evidence="10" id="KW-0418">Kinase</keyword>
<evidence type="ECO:0000256" key="5">
    <source>
        <dbReference type="ARBA" id="ARBA00022737"/>
    </source>
</evidence>
<protein>
    <submittedName>
        <fullName evidence="10">Putative non-specific serine/threonine protein kinase</fullName>
        <ecNumber evidence="10">2.7.11.1</ecNumber>
    </submittedName>
</protein>
<accession>A0A2P6QTH8</accession>
<dbReference type="AlphaFoldDB" id="A0A2P6QTH8"/>
<name>A0A2P6QTH8_ROSCH</name>
<dbReference type="Proteomes" id="UP000238479">
    <property type="component" value="Chromosome 4"/>
</dbReference>
<dbReference type="Gramene" id="PRQ37495">
    <property type="protein sequence ID" value="PRQ37495"/>
    <property type="gene ID" value="RchiOBHm_Chr4g0403191"/>
</dbReference>
<keyword evidence="7 9" id="KW-0472">Membrane</keyword>
<sequence length="284" mass="31390">MLDLACPDKQQFEWRNTIINWRIGEVAETVPLDNRINGFIPDEGVFTCELGKVKFYSRLDLSRNQITGEIPSVVGGLIQSLTYLDFSKNLLIGSIPQTLGQLKGLEFLDLSYNSLSGTIPRPLEALQYLKYLNVSFNQLSGEIPSGGLFSNLTAKSFLANKGLCGRPDFGVPPCLSHNTQKSKTPLNRLTYILPVIASTIILPAVIYMLAKNQKRNAEIPRSDTNLMAEEHRFISYNDLCRATNDFCESNSLGVGGFGSMYKGILFDGTTVAIKVLNLQREGGL</sequence>
<comment type="caution">
    <text evidence="10">The sequence shown here is derived from an EMBL/GenBank/DDBJ whole genome shotgun (WGS) entry which is preliminary data.</text>
</comment>
<dbReference type="InterPro" id="IPR051809">
    <property type="entry name" value="Plant_receptor-like_S/T_kinase"/>
</dbReference>
<dbReference type="STRING" id="74649.A0A2P6QTH8"/>
<dbReference type="PANTHER" id="PTHR27008">
    <property type="entry name" value="OS04G0122200 PROTEIN"/>
    <property type="match status" value="1"/>
</dbReference>
<dbReference type="Pfam" id="PF13855">
    <property type="entry name" value="LRR_8"/>
    <property type="match status" value="1"/>
</dbReference>
<keyword evidence="3" id="KW-0433">Leucine-rich repeat</keyword>
<evidence type="ECO:0000313" key="11">
    <source>
        <dbReference type="Proteomes" id="UP000238479"/>
    </source>
</evidence>
<evidence type="ECO:0000256" key="8">
    <source>
        <dbReference type="ARBA" id="ARBA00023180"/>
    </source>
</evidence>
<dbReference type="InterPro" id="IPR032675">
    <property type="entry name" value="LRR_dom_sf"/>
</dbReference>
<dbReference type="Gene3D" id="3.30.200.20">
    <property type="entry name" value="Phosphorylase Kinase, domain 1"/>
    <property type="match status" value="1"/>
</dbReference>
<evidence type="ECO:0000313" key="10">
    <source>
        <dbReference type="EMBL" id="PRQ37495.1"/>
    </source>
</evidence>
<evidence type="ECO:0000256" key="3">
    <source>
        <dbReference type="ARBA" id="ARBA00022614"/>
    </source>
</evidence>
<evidence type="ECO:0000256" key="1">
    <source>
        <dbReference type="ARBA" id="ARBA00004167"/>
    </source>
</evidence>
<dbReference type="FunFam" id="3.80.10.10:FF:000111">
    <property type="entry name" value="LRR receptor-like serine/threonine-protein kinase ERECTA"/>
    <property type="match status" value="1"/>
</dbReference>
<dbReference type="InterPro" id="IPR001611">
    <property type="entry name" value="Leu-rich_rpt"/>
</dbReference>
<keyword evidence="6 9" id="KW-1133">Transmembrane helix</keyword>
<dbReference type="Pfam" id="PF00560">
    <property type="entry name" value="LRR_1"/>
    <property type="match status" value="1"/>
</dbReference>
<comment type="similarity">
    <text evidence="2">Belongs to the RLP family.</text>
</comment>
<dbReference type="EMBL" id="PDCK01000042">
    <property type="protein sequence ID" value="PRQ37495.1"/>
    <property type="molecule type" value="Genomic_DNA"/>
</dbReference>
<dbReference type="GO" id="GO:0004674">
    <property type="term" value="F:protein serine/threonine kinase activity"/>
    <property type="evidence" value="ECO:0007669"/>
    <property type="project" value="UniProtKB-KW"/>
</dbReference>
<gene>
    <name evidence="10" type="ORF">RchiOBHm_Chr4g0403191</name>
</gene>
<keyword evidence="10" id="KW-0808">Transferase</keyword>
<reference evidence="10 11" key="1">
    <citation type="journal article" date="2018" name="Nat. Genet.">
        <title>The Rosa genome provides new insights in the design of modern roses.</title>
        <authorList>
            <person name="Bendahmane M."/>
        </authorList>
    </citation>
    <scope>NUCLEOTIDE SEQUENCE [LARGE SCALE GENOMIC DNA]</scope>
    <source>
        <strain evidence="11">cv. Old Blush</strain>
    </source>
</reference>
<evidence type="ECO:0000256" key="2">
    <source>
        <dbReference type="ARBA" id="ARBA00009592"/>
    </source>
</evidence>
<dbReference type="SUPFAM" id="SSF56112">
    <property type="entry name" value="Protein kinase-like (PK-like)"/>
    <property type="match status" value="1"/>
</dbReference>
<keyword evidence="11" id="KW-1185">Reference proteome</keyword>
<evidence type="ECO:0000256" key="4">
    <source>
        <dbReference type="ARBA" id="ARBA00022692"/>
    </source>
</evidence>